<name>A0A9N9N615_9GLOM</name>
<feature type="non-terminal residue" evidence="1">
    <location>
        <position position="97"/>
    </location>
</feature>
<sequence length="97" mass="10490">NGKTNDVKIPNTTTLTISSIRIPVPLLPPFDEEVSFPTSFDELATSTTTPGISSDTLRRCLKQGKITAKTSPSGTRLYNISSIFPELTSQYVDNNAA</sequence>
<dbReference type="AlphaFoldDB" id="A0A9N9N615"/>
<evidence type="ECO:0000313" key="2">
    <source>
        <dbReference type="Proteomes" id="UP000789508"/>
    </source>
</evidence>
<accession>A0A9N9N615</accession>
<gene>
    <name evidence="1" type="ORF">ALEPTO_LOCUS11669</name>
</gene>
<protein>
    <submittedName>
        <fullName evidence="1">528_t:CDS:1</fullName>
    </submittedName>
</protein>
<organism evidence="1 2">
    <name type="scientific">Ambispora leptoticha</name>
    <dbReference type="NCBI Taxonomy" id="144679"/>
    <lineage>
        <taxon>Eukaryota</taxon>
        <taxon>Fungi</taxon>
        <taxon>Fungi incertae sedis</taxon>
        <taxon>Mucoromycota</taxon>
        <taxon>Glomeromycotina</taxon>
        <taxon>Glomeromycetes</taxon>
        <taxon>Archaeosporales</taxon>
        <taxon>Ambisporaceae</taxon>
        <taxon>Ambispora</taxon>
    </lineage>
</organism>
<dbReference type="Proteomes" id="UP000789508">
    <property type="component" value="Unassembled WGS sequence"/>
</dbReference>
<dbReference type="OrthoDB" id="2429643at2759"/>
<evidence type="ECO:0000313" key="1">
    <source>
        <dbReference type="EMBL" id="CAG8703755.1"/>
    </source>
</evidence>
<feature type="non-terminal residue" evidence="1">
    <location>
        <position position="1"/>
    </location>
</feature>
<dbReference type="EMBL" id="CAJVPS010020249">
    <property type="protein sequence ID" value="CAG8703755.1"/>
    <property type="molecule type" value="Genomic_DNA"/>
</dbReference>
<comment type="caution">
    <text evidence="1">The sequence shown here is derived from an EMBL/GenBank/DDBJ whole genome shotgun (WGS) entry which is preliminary data.</text>
</comment>
<keyword evidence="2" id="KW-1185">Reference proteome</keyword>
<reference evidence="1" key="1">
    <citation type="submission" date="2021-06" db="EMBL/GenBank/DDBJ databases">
        <authorList>
            <person name="Kallberg Y."/>
            <person name="Tangrot J."/>
            <person name="Rosling A."/>
        </authorList>
    </citation>
    <scope>NUCLEOTIDE SEQUENCE</scope>
    <source>
        <strain evidence="1">FL130A</strain>
    </source>
</reference>
<proteinExistence type="predicted"/>